<keyword evidence="8" id="KW-0968">Cytoplasmic vesicle</keyword>
<gene>
    <name evidence="11" type="ORF">B296_00013768</name>
</gene>
<dbReference type="EMBL" id="AMZH03002173">
    <property type="protein sequence ID" value="RRT76516.1"/>
    <property type="molecule type" value="Genomic_DNA"/>
</dbReference>
<evidence type="ECO:0000256" key="2">
    <source>
        <dbReference type="ARBA" id="ARBA00004555"/>
    </source>
</evidence>
<comment type="caution">
    <text evidence="11">The sequence shown here is derived from an EMBL/GenBank/DDBJ whole genome shotgun (WGS) entry which is preliminary data.</text>
</comment>
<dbReference type="PANTHER" id="PTHR22951:SF12">
    <property type="entry name" value="OS05G0426100 PROTEIN"/>
    <property type="match status" value="1"/>
</dbReference>
<dbReference type="GO" id="GO:0048268">
    <property type="term" value="P:clathrin coat assembly"/>
    <property type="evidence" value="ECO:0007669"/>
    <property type="project" value="InterPro"/>
</dbReference>
<evidence type="ECO:0000259" key="10">
    <source>
        <dbReference type="PROSITE" id="PS50942"/>
    </source>
</evidence>
<dbReference type="GO" id="GO:0072583">
    <property type="term" value="P:clathrin-dependent endocytosis"/>
    <property type="evidence" value="ECO:0007669"/>
    <property type="project" value="InterPro"/>
</dbReference>
<reference evidence="11 12" key="1">
    <citation type="journal article" date="2014" name="Agronomy (Basel)">
        <title>A Draft Genome Sequence for Ensete ventricosum, the Drought-Tolerant Tree Against Hunger.</title>
        <authorList>
            <person name="Harrison J."/>
            <person name="Moore K.A."/>
            <person name="Paszkiewicz K."/>
            <person name="Jones T."/>
            <person name="Grant M."/>
            <person name="Ambacheew D."/>
            <person name="Muzemil S."/>
            <person name="Studholme D.J."/>
        </authorList>
    </citation>
    <scope>NUCLEOTIDE SEQUENCE [LARGE SCALE GENOMIC DNA]</scope>
</reference>
<keyword evidence="7" id="KW-0168">Coated pit</keyword>
<evidence type="ECO:0000256" key="9">
    <source>
        <dbReference type="SAM" id="MobiDB-lite"/>
    </source>
</evidence>
<feature type="domain" description="ENTH" evidence="10">
    <location>
        <begin position="250"/>
        <end position="386"/>
    </location>
</feature>
<dbReference type="Proteomes" id="UP000287651">
    <property type="component" value="Unassembled WGS sequence"/>
</dbReference>
<dbReference type="PANTHER" id="PTHR22951">
    <property type="entry name" value="CLATHRIN ASSEMBLY PROTEIN"/>
    <property type="match status" value="1"/>
</dbReference>
<dbReference type="InterPro" id="IPR014712">
    <property type="entry name" value="ANTH_dom_sf"/>
</dbReference>
<dbReference type="AlphaFoldDB" id="A0A427AK04"/>
<feature type="compositionally biased region" description="Low complexity" evidence="9">
    <location>
        <begin position="402"/>
        <end position="412"/>
    </location>
</feature>
<dbReference type="Pfam" id="PF07651">
    <property type="entry name" value="ANTH"/>
    <property type="match status" value="1"/>
</dbReference>
<dbReference type="GO" id="GO:0005905">
    <property type="term" value="C:clathrin-coated pit"/>
    <property type="evidence" value="ECO:0007669"/>
    <property type="project" value="UniProtKB-SubCell"/>
</dbReference>
<feature type="region of interest" description="Disordered" evidence="9">
    <location>
        <begin position="387"/>
        <end position="415"/>
    </location>
</feature>
<feature type="compositionally biased region" description="Basic and acidic residues" evidence="9">
    <location>
        <begin position="560"/>
        <end position="577"/>
    </location>
</feature>
<keyword evidence="5" id="KW-0333">Golgi apparatus</keyword>
<evidence type="ECO:0000256" key="6">
    <source>
        <dbReference type="ARBA" id="ARBA00023136"/>
    </source>
</evidence>
<evidence type="ECO:0000313" key="12">
    <source>
        <dbReference type="Proteomes" id="UP000287651"/>
    </source>
</evidence>
<evidence type="ECO:0000256" key="3">
    <source>
        <dbReference type="ARBA" id="ARBA00004600"/>
    </source>
</evidence>
<dbReference type="InterPro" id="IPR011417">
    <property type="entry name" value="ANTH_dom"/>
</dbReference>
<dbReference type="GO" id="GO:0006900">
    <property type="term" value="P:vesicle budding from membrane"/>
    <property type="evidence" value="ECO:0007669"/>
    <property type="project" value="TreeGrafter"/>
</dbReference>
<dbReference type="Gene3D" id="1.20.58.150">
    <property type="entry name" value="ANTH domain"/>
    <property type="match status" value="1"/>
</dbReference>
<dbReference type="InterPro" id="IPR008942">
    <property type="entry name" value="ENTH_VHS"/>
</dbReference>
<dbReference type="FunFam" id="1.20.58.150:FF:000005">
    <property type="entry name" value="putative clathrin assembly protein At2g25430"/>
    <property type="match status" value="1"/>
</dbReference>
<dbReference type="CDD" id="cd16987">
    <property type="entry name" value="ANTH_N_AP180_plant"/>
    <property type="match status" value="1"/>
</dbReference>
<dbReference type="InterPro" id="IPR045192">
    <property type="entry name" value="AP180-like"/>
</dbReference>
<feature type="region of interest" description="Disordered" evidence="9">
    <location>
        <begin position="560"/>
        <end position="631"/>
    </location>
</feature>
<dbReference type="GO" id="GO:0032050">
    <property type="term" value="F:clathrin heavy chain binding"/>
    <property type="evidence" value="ECO:0007669"/>
    <property type="project" value="TreeGrafter"/>
</dbReference>
<accession>A0A427AK04</accession>
<dbReference type="InterPro" id="IPR048050">
    <property type="entry name" value="ANTH_N_plant"/>
</dbReference>
<proteinExistence type="predicted"/>
<dbReference type="GO" id="GO:0000149">
    <property type="term" value="F:SNARE binding"/>
    <property type="evidence" value="ECO:0007669"/>
    <property type="project" value="TreeGrafter"/>
</dbReference>
<sequence length="817" mass="90494">MPDSAILDMNVNETSALDAEGMYIELEINLSSQEIISGSTNHPENISRETALYPMLSELDSEQYVELNDFCFIGNSNLPEPIMPNDPFAWNPSAHFPNFQDQTHIPDPISYLNNEAIADPLQAGPCITAEQPSLNKQVYLTATQGFGRSSLCDLLTVIDCSVARCILMATAMKSPSLKKIGEISPAKPSQASLSSLISANLVSSLLPGVVSQPRQRYNKRGNIYKMAPSSIRKALGAVKDQTSIGLAKVSNSTMLSELDVAIVKATRHDEFPAEEKHIREILSLTCYSRVYVGACVSSLSRRLGKTQSWTVALKTLVLIHRLLSEGDPAYEQEIFFATRRGTRMLNMSDFRDNSGADAWDFSSFVRTYALYLDERLDYRMHGRRKRRGSRSNIYDDEEEEAATAAATSSKTTPVREMTTDRIFARTRHLQHMLERFLACRPTGDGIVITQPGGAKHDRIVAVALYPLVKESFQIYYDLTEIMNIFIDRFMDLEVPECVSIHEIFSRLAKQFDELDLFYGWSKSAGVCRSSEYPEVERITPKKLDVMDEFIRDKAALAHAKERSSLEADHDHSDHADAPPEDDEPEYEMNGIKALPAPEAAAEDTQQEQAVAEVKEDKEEEKEEEKEVDLLNLKDDAMTGEEHGNKLALALFDGHMSSDAAPKWGAFPDGDSSNWEMALVETASNLSGQKASLGGGFDMMLLDGMYTQAQATAGHGYASSGSASSVVIHPPPAKPMLALPAPAVDGATCGDGGDPFAASLMVPPPSYVQMSDMDKKQRLLTEEQRVWQQYAKDGMQGQLALAKLQQQQYQYHPGARMY</sequence>
<evidence type="ECO:0000256" key="8">
    <source>
        <dbReference type="ARBA" id="ARBA00023329"/>
    </source>
</evidence>
<protein>
    <recommendedName>
        <fullName evidence="10">ENTH domain-containing protein</fullName>
    </recommendedName>
</protein>
<dbReference type="Gene3D" id="1.25.40.90">
    <property type="match status" value="1"/>
</dbReference>
<dbReference type="SMART" id="SM00273">
    <property type="entry name" value="ENTH"/>
    <property type="match status" value="1"/>
</dbReference>
<organism evidence="11 12">
    <name type="scientific">Ensete ventricosum</name>
    <name type="common">Abyssinian banana</name>
    <name type="synonym">Musa ensete</name>
    <dbReference type="NCBI Taxonomy" id="4639"/>
    <lineage>
        <taxon>Eukaryota</taxon>
        <taxon>Viridiplantae</taxon>
        <taxon>Streptophyta</taxon>
        <taxon>Embryophyta</taxon>
        <taxon>Tracheophyta</taxon>
        <taxon>Spermatophyta</taxon>
        <taxon>Magnoliopsida</taxon>
        <taxon>Liliopsida</taxon>
        <taxon>Zingiberales</taxon>
        <taxon>Musaceae</taxon>
        <taxon>Ensete</taxon>
    </lineage>
</organism>
<dbReference type="GO" id="GO:0005546">
    <property type="term" value="F:phosphatidylinositol-4,5-bisphosphate binding"/>
    <property type="evidence" value="ECO:0007669"/>
    <property type="project" value="TreeGrafter"/>
</dbReference>
<dbReference type="SUPFAM" id="SSF89009">
    <property type="entry name" value="GAT-like domain"/>
    <property type="match status" value="1"/>
</dbReference>
<comment type="subcellular location">
    <subcellularLocation>
        <location evidence="1">Cytoplasmic vesicle</location>
        <location evidence="1">Clathrin-coated vesicle</location>
    </subcellularLocation>
    <subcellularLocation>
        <location evidence="2">Golgi apparatus</location>
    </subcellularLocation>
    <subcellularLocation>
        <location evidence="3">Membrane</location>
        <location evidence="3">Clathrin-coated pit</location>
    </subcellularLocation>
</comment>
<dbReference type="GO" id="GO:0005545">
    <property type="term" value="F:1-phosphatidylinositol binding"/>
    <property type="evidence" value="ECO:0007669"/>
    <property type="project" value="InterPro"/>
</dbReference>
<dbReference type="GO" id="GO:0030136">
    <property type="term" value="C:clathrin-coated vesicle"/>
    <property type="evidence" value="ECO:0007669"/>
    <property type="project" value="UniProtKB-SubCell"/>
</dbReference>
<dbReference type="PROSITE" id="PS50942">
    <property type="entry name" value="ENTH"/>
    <property type="match status" value="1"/>
</dbReference>
<name>A0A427AK04_ENSVE</name>
<dbReference type="GO" id="GO:0005794">
    <property type="term" value="C:Golgi apparatus"/>
    <property type="evidence" value="ECO:0007669"/>
    <property type="project" value="UniProtKB-SubCell"/>
</dbReference>
<keyword evidence="4" id="KW-0254">Endocytosis</keyword>
<feature type="compositionally biased region" description="Acidic residues" evidence="9">
    <location>
        <begin position="617"/>
        <end position="626"/>
    </location>
</feature>
<keyword evidence="6" id="KW-0472">Membrane</keyword>
<dbReference type="InterPro" id="IPR013809">
    <property type="entry name" value="ENTH"/>
</dbReference>
<evidence type="ECO:0000313" key="11">
    <source>
        <dbReference type="EMBL" id="RRT76516.1"/>
    </source>
</evidence>
<evidence type="ECO:0000256" key="7">
    <source>
        <dbReference type="ARBA" id="ARBA00023176"/>
    </source>
</evidence>
<evidence type="ECO:0000256" key="5">
    <source>
        <dbReference type="ARBA" id="ARBA00023034"/>
    </source>
</evidence>
<dbReference type="FunFam" id="1.25.40.90:FF:000019">
    <property type="entry name" value="Clathrin coat assembly protein"/>
    <property type="match status" value="1"/>
</dbReference>
<dbReference type="SUPFAM" id="SSF48464">
    <property type="entry name" value="ENTH/VHS domain"/>
    <property type="match status" value="1"/>
</dbReference>
<evidence type="ECO:0000256" key="4">
    <source>
        <dbReference type="ARBA" id="ARBA00022583"/>
    </source>
</evidence>
<evidence type="ECO:0000256" key="1">
    <source>
        <dbReference type="ARBA" id="ARBA00004132"/>
    </source>
</evidence>